<reference evidence="1 2" key="1">
    <citation type="submission" date="2017-11" db="EMBL/GenBank/DDBJ databases">
        <title>Comparitive Functional Genomics of Dry Heat Resistant strains isolated from the Viking Spacecraft.</title>
        <authorList>
            <person name="Seuylemezian A."/>
            <person name="Cooper K."/>
            <person name="Vaishampayan P."/>
        </authorList>
    </citation>
    <scope>NUCLEOTIDE SEQUENCE [LARGE SCALE GENOMIC DNA]</scope>
    <source>
        <strain evidence="1 2">V1-29</strain>
    </source>
</reference>
<keyword evidence="2" id="KW-1185">Reference proteome</keyword>
<sequence>MGRKRKHHESSSIGFDILRSHKFCDDDFLIRLAGIEGGLSFRLKQMMGKCIKLSLLEPANELVSGEVSMVGSNFVELCSCRTDNDPFPKKETIKIIPLENINKIWFEGECHRNKCHREFRHHKGCLCKICKTHSRVIKH</sequence>
<accession>A0A2N5M2G1</accession>
<protein>
    <submittedName>
        <fullName evidence="1">Uncharacterized protein</fullName>
    </submittedName>
</protein>
<organism evidence="1 2">
    <name type="scientific">Peribacillus deserti</name>
    <dbReference type="NCBI Taxonomy" id="673318"/>
    <lineage>
        <taxon>Bacteria</taxon>
        <taxon>Bacillati</taxon>
        <taxon>Bacillota</taxon>
        <taxon>Bacilli</taxon>
        <taxon>Bacillales</taxon>
        <taxon>Bacillaceae</taxon>
        <taxon>Peribacillus</taxon>
    </lineage>
</organism>
<evidence type="ECO:0000313" key="1">
    <source>
        <dbReference type="EMBL" id="PLT28549.1"/>
    </source>
</evidence>
<evidence type="ECO:0000313" key="2">
    <source>
        <dbReference type="Proteomes" id="UP000234748"/>
    </source>
</evidence>
<gene>
    <name evidence="1" type="ORF">CUU66_17855</name>
</gene>
<dbReference type="AlphaFoldDB" id="A0A2N5M2G1"/>
<dbReference type="Proteomes" id="UP000234748">
    <property type="component" value="Unassembled WGS sequence"/>
</dbReference>
<comment type="caution">
    <text evidence="1">The sequence shown here is derived from an EMBL/GenBank/DDBJ whole genome shotgun (WGS) entry which is preliminary data.</text>
</comment>
<dbReference type="RefSeq" id="WP_101644660.1">
    <property type="nucleotide sequence ID" value="NZ_PGUY01000057.1"/>
</dbReference>
<dbReference type="EMBL" id="PGUY01000057">
    <property type="protein sequence ID" value="PLT28549.1"/>
    <property type="molecule type" value="Genomic_DNA"/>
</dbReference>
<dbReference type="OrthoDB" id="2943838at2"/>
<name>A0A2N5M2G1_9BACI</name>
<proteinExistence type="predicted"/>